<reference evidence="4" key="1">
    <citation type="submission" date="2025-08" db="UniProtKB">
        <authorList>
            <consortium name="RefSeq"/>
        </authorList>
    </citation>
    <scope>IDENTIFICATION</scope>
    <source>
        <tissue evidence="4">Young leaves</tissue>
    </source>
</reference>
<keyword evidence="3" id="KW-1185">Reference proteome</keyword>
<dbReference type="Pfam" id="PF13961">
    <property type="entry name" value="DUF4219"/>
    <property type="match status" value="1"/>
</dbReference>
<proteinExistence type="predicted"/>
<dbReference type="OrthoDB" id="1933277at2759"/>
<evidence type="ECO:0000259" key="2">
    <source>
        <dbReference type="Pfam" id="PF22936"/>
    </source>
</evidence>
<dbReference type="InterPro" id="IPR025314">
    <property type="entry name" value="DUF4219"/>
</dbReference>
<dbReference type="InterPro" id="IPR054722">
    <property type="entry name" value="PolX-like_BBD"/>
</dbReference>
<dbReference type="PANTHER" id="PTHR35317:SF28">
    <property type="entry name" value="ZINC FINGER, CCHC-TYPE, RIBONUCLEASE H-LIKE DOMAIN, GAG-PRE-INTEGRASE DOMAIN PROTEIN-RELATED"/>
    <property type="match status" value="1"/>
</dbReference>
<accession>A0A6J1KZ15</accession>
<dbReference type="Proteomes" id="UP000504608">
    <property type="component" value="Unplaced"/>
</dbReference>
<evidence type="ECO:0000313" key="3">
    <source>
        <dbReference type="Proteomes" id="UP000504608"/>
    </source>
</evidence>
<evidence type="ECO:0000313" key="4">
    <source>
        <dbReference type="RefSeq" id="XP_023006020.1"/>
    </source>
</evidence>
<gene>
    <name evidence="4" type="primary">LOC111498898</name>
</gene>
<organism evidence="3 4">
    <name type="scientific">Cucurbita maxima</name>
    <name type="common">Pumpkin</name>
    <name type="synonym">Winter squash</name>
    <dbReference type="NCBI Taxonomy" id="3661"/>
    <lineage>
        <taxon>Eukaryota</taxon>
        <taxon>Viridiplantae</taxon>
        <taxon>Streptophyta</taxon>
        <taxon>Embryophyta</taxon>
        <taxon>Tracheophyta</taxon>
        <taxon>Spermatophyta</taxon>
        <taxon>Magnoliopsida</taxon>
        <taxon>eudicotyledons</taxon>
        <taxon>Gunneridae</taxon>
        <taxon>Pentapetalae</taxon>
        <taxon>rosids</taxon>
        <taxon>fabids</taxon>
        <taxon>Cucurbitales</taxon>
        <taxon>Cucurbitaceae</taxon>
        <taxon>Cucurbiteae</taxon>
        <taxon>Cucurbita</taxon>
    </lineage>
</organism>
<dbReference type="RefSeq" id="XP_023006020.1">
    <property type="nucleotide sequence ID" value="XM_023150252.1"/>
</dbReference>
<sequence>MENIMGQIPLPRLTETNYENWSIQMKALLGLQDAWEVVEEGFEEPKNTTGYTAAQRKELKELRSKDKATLYMLFWAIEESGFEKIERATTSKETADTLENVFKGTDRVKQVRLQTLHGDGKSAKSKRRNVTRDTGCGENLEVVNRQLRECRMCIEESKDLTKFTVDELAGSLEAHEQRKKKEEPLNQALQTKASIKDEKHSTLKIFEVEVVEVTGMVEVVKVTVMKKSIMRRDYRAKLISMEEDAVEEEDADQTFTCRAEKRVEGTTNIAVEDVTDEGLLLMAQDEENINNDTLWYLDSGASNHMYGRELLFKEMQKIEDGHLSFGDALKVEVRYASCKRMV</sequence>
<name>A0A6J1KZ15_CUCMA</name>
<dbReference type="GeneID" id="111498898"/>
<dbReference type="KEGG" id="cmax:111498898"/>
<feature type="domain" description="Retrovirus-related Pol polyprotein from transposon TNT 1-94-like beta-barrel" evidence="2">
    <location>
        <begin position="295"/>
        <end position="333"/>
    </location>
</feature>
<protein>
    <submittedName>
        <fullName evidence="4">Uncharacterized protein LOC111498898</fullName>
    </submittedName>
</protein>
<dbReference type="PANTHER" id="PTHR35317">
    <property type="entry name" value="OS04G0629600 PROTEIN"/>
    <property type="match status" value="1"/>
</dbReference>
<feature type="domain" description="DUF4219" evidence="1">
    <location>
        <begin position="13"/>
        <end position="39"/>
    </location>
</feature>
<evidence type="ECO:0000259" key="1">
    <source>
        <dbReference type="Pfam" id="PF13961"/>
    </source>
</evidence>
<dbReference type="AlphaFoldDB" id="A0A6J1KZ15"/>
<dbReference type="Pfam" id="PF22936">
    <property type="entry name" value="Pol_BBD"/>
    <property type="match status" value="1"/>
</dbReference>